<evidence type="ECO:0000259" key="3">
    <source>
        <dbReference type="Pfam" id="PF12923"/>
    </source>
</evidence>
<comment type="caution">
    <text evidence="5">The sequence shown here is derived from an EMBL/GenBank/DDBJ whole genome shotgun (WGS) entry which is preliminary data.</text>
</comment>
<dbReference type="InterPro" id="IPR024326">
    <property type="entry name" value="RRP7_C"/>
</dbReference>
<keyword evidence="6" id="KW-1185">Reference proteome</keyword>
<dbReference type="Pfam" id="PF12923">
    <property type="entry name" value="RRP7"/>
    <property type="match status" value="1"/>
</dbReference>
<evidence type="ECO:0000313" key="5">
    <source>
        <dbReference type="EMBL" id="KAF4301789.1"/>
    </source>
</evidence>
<dbReference type="EMBL" id="WWBZ02000073">
    <property type="protein sequence ID" value="KAF4301789.1"/>
    <property type="molecule type" value="Genomic_DNA"/>
</dbReference>
<dbReference type="Pfam" id="PF17799">
    <property type="entry name" value="RRM_Rrp7"/>
    <property type="match status" value="1"/>
</dbReference>
<evidence type="ECO:0000256" key="2">
    <source>
        <dbReference type="SAM" id="MobiDB-lite"/>
    </source>
</evidence>
<comment type="similarity">
    <text evidence="1">Belongs to the RRP7 family.</text>
</comment>
<dbReference type="Gene3D" id="3.30.70.330">
    <property type="match status" value="1"/>
</dbReference>
<evidence type="ECO:0000259" key="4">
    <source>
        <dbReference type="Pfam" id="PF17799"/>
    </source>
</evidence>
<name>A0A8H4IK87_9PEZI</name>
<dbReference type="GO" id="GO:0032545">
    <property type="term" value="C:CURI complex"/>
    <property type="evidence" value="ECO:0007669"/>
    <property type="project" value="TreeGrafter"/>
</dbReference>
<evidence type="ECO:0000313" key="6">
    <source>
        <dbReference type="Proteomes" id="UP000572817"/>
    </source>
</evidence>
<proteinExistence type="inferred from homology"/>
<dbReference type="AlphaFoldDB" id="A0A8H4IK87"/>
<dbReference type="Gene3D" id="6.10.250.1770">
    <property type="match status" value="1"/>
</dbReference>
<sequence length="297" mass="33196">MAPSRAPLRAGDYTVLPLTIPGVPSFPQTATHYLYIRPHAPKLPDENTPRSLFASNLPIDATESSLRTLFAEQLGGAKIQRVDIEGARPKKSERGTAASAKAGKKRKRGADTSVGDIGLPQTWDAEILGSGSSAVLVFVDKTSAEMAMKEVTRVAKKRAEITWKSDMSLGLHRYRTHHELTFPDRDILQATVNGYLSQFSSMEAARARALKQARSVPDDDGFITVTRGGRAGPARLEEAQAAAEKLKERQKPPEDFYRFQTREKKKENAERLKREFQEDRKRVERMRARRGKIRPES</sequence>
<dbReference type="InterPro" id="IPR012677">
    <property type="entry name" value="Nucleotide-bd_a/b_plait_sf"/>
</dbReference>
<dbReference type="GO" id="GO:0034456">
    <property type="term" value="C:UTP-C complex"/>
    <property type="evidence" value="ECO:0007669"/>
    <property type="project" value="TreeGrafter"/>
</dbReference>
<feature type="region of interest" description="Disordered" evidence="2">
    <location>
        <begin position="240"/>
        <end position="274"/>
    </location>
</feature>
<gene>
    <name evidence="5" type="ORF">GTA08_BOTSDO09604</name>
</gene>
<reference evidence="5" key="1">
    <citation type="submission" date="2020-04" db="EMBL/GenBank/DDBJ databases">
        <title>Genome Assembly and Annotation of Botryosphaeria dothidea sdau 11-99, a Latent Pathogen of Apple Fruit Ring Rot in China.</title>
        <authorList>
            <person name="Yu C."/>
            <person name="Diao Y."/>
            <person name="Lu Q."/>
            <person name="Zhao J."/>
            <person name="Cui S."/>
            <person name="Peng C."/>
            <person name="He B."/>
            <person name="Liu H."/>
        </authorList>
    </citation>
    <scope>NUCLEOTIDE SEQUENCE [LARGE SCALE GENOMIC DNA]</scope>
    <source>
        <strain evidence="5">Sdau11-99</strain>
    </source>
</reference>
<dbReference type="CDD" id="cd12293">
    <property type="entry name" value="dRRM_Rrp7p"/>
    <property type="match status" value="1"/>
</dbReference>
<dbReference type="OrthoDB" id="5390at2759"/>
<dbReference type="PANTHER" id="PTHR13191:SF0">
    <property type="entry name" value="RIBOSOMAL RNA-PROCESSING PROTEIN 7 HOMOLOG A-RELATED"/>
    <property type="match status" value="1"/>
</dbReference>
<organism evidence="5 6">
    <name type="scientific">Botryosphaeria dothidea</name>
    <dbReference type="NCBI Taxonomy" id="55169"/>
    <lineage>
        <taxon>Eukaryota</taxon>
        <taxon>Fungi</taxon>
        <taxon>Dikarya</taxon>
        <taxon>Ascomycota</taxon>
        <taxon>Pezizomycotina</taxon>
        <taxon>Dothideomycetes</taxon>
        <taxon>Dothideomycetes incertae sedis</taxon>
        <taxon>Botryosphaeriales</taxon>
        <taxon>Botryosphaeriaceae</taxon>
        <taxon>Botryosphaeria</taxon>
    </lineage>
</organism>
<dbReference type="CDD" id="cd12950">
    <property type="entry name" value="RRP7_Rrp7p"/>
    <property type="match status" value="1"/>
</dbReference>
<protein>
    <submittedName>
        <fullName evidence="5">Uncharacterized protein</fullName>
    </submittedName>
</protein>
<feature type="compositionally biased region" description="Basic and acidic residues" evidence="2">
    <location>
        <begin position="85"/>
        <end position="94"/>
    </location>
</feature>
<feature type="domain" description="Rrp7 RRM-like N-terminal" evidence="4">
    <location>
        <begin position="13"/>
        <end position="177"/>
    </location>
</feature>
<evidence type="ECO:0000256" key="1">
    <source>
        <dbReference type="ARBA" id="ARBA00006110"/>
    </source>
</evidence>
<accession>A0A8H4IK87</accession>
<dbReference type="InterPro" id="IPR040447">
    <property type="entry name" value="RRM_Rrp7"/>
</dbReference>
<dbReference type="GO" id="GO:0006364">
    <property type="term" value="P:rRNA processing"/>
    <property type="evidence" value="ECO:0007669"/>
    <property type="project" value="TreeGrafter"/>
</dbReference>
<feature type="compositionally biased region" description="Basic and acidic residues" evidence="2">
    <location>
        <begin position="244"/>
        <end position="274"/>
    </location>
</feature>
<feature type="domain" description="Ribosomal RNA-processing protein 7 C-terminal" evidence="3">
    <location>
        <begin position="181"/>
        <end position="295"/>
    </location>
</feature>
<dbReference type="InterPro" id="IPR040446">
    <property type="entry name" value="RRP7"/>
</dbReference>
<dbReference type="Proteomes" id="UP000572817">
    <property type="component" value="Unassembled WGS sequence"/>
</dbReference>
<dbReference type="GO" id="GO:0000028">
    <property type="term" value="P:ribosomal small subunit assembly"/>
    <property type="evidence" value="ECO:0007669"/>
    <property type="project" value="TreeGrafter"/>
</dbReference>
<dbReference type="PANTHER" id="PTHR13191">
    <property type="entry name" value="RIBOSOMAL RNA PROCESSING PROTEIN 7-RELATED"/>
    <property type="match status" value="1"/>
</dbReference>
<feature type="region of interest" description="Disordered" evidence="2">
    <location>
        <begin position="85"/>
        <end position="113"/>
    </location>
</feature>